<organism evidence="2 3">
    <name type="scientific">Wickerhamomyces pijperi</name>
    <name type="common">Yeast</name>
    <name type="synonym">Pichia pijperi</name>
    <dbReference type="NCBI Taxonomy" id="599730"/>
    <lineage>
        <taxon>Eukaryota</taxon>
        <taxon>Fungi</taxon>
        <taxon>Dikarya</taxon>
        <taxon>Ascomycota</taxon>
        <taxon>Saccharomycotina</taxon>
        <taxon>Saccharomycetes</taxon>
        <taxon>Phaffomycetales</taxon>
        <taxon>Wickerhamomycetaceae</taxon>
        <taxon>Wickerhamomyces</taxon>
    </lineage>
</organism>
<dbReference type="InterPro" id="IPR038511">
    <property type="entry name" value="TAP42/TAP46-like_sf"/>
</dbReference>
<feature type="compositionally biased region" description="Acidic residues" evidence="1">
    <location>
        <begin position="307"/>
        <end position="316"/>
    </location>
</feature>
<dbReference type="Gene3D" id="1.25.40.540">
    <property type="entry name" value="TAP42-like family"/>
    <property type="match status" value="1"/>
</dbReference>
<dbReference type="GO" id="GO:0005829">
    <property type="term" value="C:cytosol"/>
    <property type="evidence" value="ECO:0007669"/>
    <property type="project" value="TreeGrafter"/>
</dbReference>
<dbReference type="Pfam" id="PF04177">
    <property type="entry name" value="TAP42"/>
    <property type="match status" value="1"/>
</dbReference>
<evidence type="ECO:0000313" key="2">
    <source>
        <dbReference type="EMBL" id="KAH3682859.1"/>
    </source>
</evidence>
<name>A0A9P8Q4X2_WICPI</name>
<protein>
    <recommendedName>
        <fullName evidence="4">TAP42-like protein</fullName>
    </recommendedName>
</protein>
<reference evidence="2" key="2">
    <citation type="submission" date="2021-01" db="EMBL/GenBank/DDBJ databases">
        <authorList>
            <person name="Schikora-Tamarit M.A."/>
        </authorList>
    </citation>
    <scope>NUCLEOTIDE SEQUENCE</scope>
    <source>
        <strain evidence="2">CBS2887</strain>
    </source>
</reference>
<comment type="caution">
    <text evidence="2">The sequence shown here is derived from an EMBL/GenBank/DDBJ whole genome shotgun (WGS) entry which is preliminary data.</text>
</comment>
<dbReference type="Proteomes" id="UP000774326">
    <property type="component" value="Unassembled WGS sequence"/>
</dbReference>
<evidence type="ECO:0000256" key="1">
    <source>
        <dbReference type="SAM" id="MobiDB-lite"/>
    </source>
</evidence>
<evidence type="ECO:0008006" key="4">
    <source>
        <dbReference type="Google" id="ProtNLM"/>
    </source>
</evidence>
<dbReference type="EMBL" id="JAEUBG010003391">
    <property type="protein sequence ID" value="KAH3682859.1"/>
    <property type="molecule type" value="Genomic_DNA"/>
</dbReference>
<reference evidence="2" key="1">
    <citation type="journal article" date="2021" name="Open Biol.">
        <title>Shared evolutionary footprints suggest mitochondrial oxidative damage underlies multiple complex I losses in fungi.</title>
        <authorList>
            <person name="Schikora-Tamarit M.A."/>
            <person name="Marcet-Houben M."/>
            <person name="Nosek J."/>
            <person name="Gabaldon T."/>
        </authorList>
    </citation>
    <scope>NUCLEOTIDE SEQUENCE</scope>
    <source>
        <strain evidence="2">CBS2887</strain>
    </source>
</reference>
<dbReference type="PANTHER" id="PTHR10933:SF9">
    <property type="entry name" value="IMMUNOGLOBULIN-BINDING PROTEIN 1"/>
    <property type="match status" value="1"/>
</dbReference>
<dbReference type="InterPro" id="IPR007304">
    <property type="entry name" value="TAP46-like"/>
</dbReference>
<feature type="region of interest" description="Disordered" evidence="1">
    <location>
        <begin position="300"/>
        <end position="346"/>
    </location>
</feature>
<feature type="compositionally biased region" description="Basic and acidic residues" evidence="1">
    <location>
        <begin position="317"/>
        <end position="336"/>
    </location>
</feature>
<dbReference type="AlphaFoldDB" id="A0A9P8Q4X2"/>
<feature type="region of interest" description="Disordered" evidence="1">
    <location>
        <begin position="218"/>
        <end position="239"/>
    </location>
</feature>
<accession>A0A9P8Q4X2</accession>
<keyword evidence="3" id="KW-1185">Reference proteome</keyword>
<dbReference type="PANTHER" id="PTHR10933">
    <property type="entry name" value="IMMUNOGLOBULIN-BINDING PROTEIN 1"/>
    <property type="match status" value="1"/>
</dbReference>
<dbReference type="GO" id="GO:0051721">
    <property type="term" value="F:protein phosphatase 2A binding"/>
    <property type="evidence" value="ECO:0007669"/>
    <property type="project" value="TreeGrafter"/>
</dbReference>
<dbReference type="GO" id="GO:0009966">
    <property type="term" value="P:regulation of signal transduction"/>
    <property type="evidence" value="ECO:0007669"/>
    <property type="project" value="InterPro"/>
</dbReference>
<proteinExistence type="predicted"/>
<gene>
    <name evidence="2" type="ORF">WICPIJ_006198</name>
</gene>
<evidence type="ECO:0000313" key="3">
    <source>
        <dbReference type="Proteomes" id="UP000774326"/>
    </source>
</evidence>
<dbReference type="OrthoDB" id="10261753at2759"/>
<sequence>MSSIKDQLNSNIQDLNSLQGLPLRKDSPEYQEQLSTLLQNFINLQNSIINNSIFSTNEGLDDLNTSEIKYLSINYYIATLYNELDDPSKVHNLKKSLIAYLQFLTTLNNYDLLNKRQTEQLDLIKESPFILQELNISAQLRREEKIANYKLEKTLSVQIDKLNKLEEDSKEMNAIDEDTIRGLYLSQIKFFTLQTFNNIHIAQQEIEILSNIPQPKVQEVQEDQENRSDSRTPSMTSELQFTDKVETLPSSALLSKQGKILKPFTILKRADLQSKVFGTGQYLPTMTVEDYLEQELANGGMVSQSQPDEEDEDDYEANDRETYKKREWDNFTETHRKGSGNTMNLG</sequence>
<dbReference type="GO" id="GO:0035303">
    <property type="term" value="P:regulation of dephosphorylation"/>
    <property type="evidence" value="ECO:0007669"/>
    <property type="project" value="TreeGrafter"/>
</dbReference>